<dbReference type="NCBIfam" id="TIGR01498">
    <property type="entry name" value="folK"/>
    <property type="match status" value="1"/>
</dbReference>
<comment type="function">
    <text evidence="10">Catalyzes the transfer of pyrophosphate from adenosine triphosphate (ATP) to 6-hydroxymethyl-7,8-dihydropterin, an enzymatic step in folate biosynthesis pathway.</text>
</comment>
<evidence type="ECO:0000256" key="1">
    <source>
        <dbReference type="ARBA" id="ARBA00005051"/>
    </source>
</evidence>
<dbReference type="GO" id="GO:0005524">
    <property type="term" value="F:ATP binding"/>
    <property type="evidence" value="ECO:0007669"/>
    <property type="project" value="UniProtKB-KW"/>
</dbReference>
<keyword evidence="6" id="KW-0547">Nucleotide-binding</keyword>
<name>A0A5R9IFH1_9GAMM</name>
<dbReference type="PROSITE" id="PS00794">
    <property type="entry name" value="HPPK"/>
    <property type="match status" value="1"/>
</dbReference>
<dbReference type="AlphaFoldDB" id="A0A5R9IFH1"/>
<evidence type="ECO:0000256" key="9">
    <source>
        <dbReference type="ARBA" id="ARBA00022909"/>
    </source>
</evidence>
<comment type="caution">
    <text evidence="14">The sequence shown here is derived from an EMBL/GenBank/DDBJ whole genome shotgun (WGS) entry which is preliminary data.</text>
</comment>
<dbReference type="Pfam" id="PF01288">
    <property type="entry name" value="HPPK"/>
    <property type="match status" value="1"/>
</dbReference>
<evidence type="ECO:0000256" key="2">
    <source>
        <dbReference type="ARBA" id="ARBA00005810"/>
    </source>
</evidence>
<dbReference type="Gene3D" id="3.30.70.560">
    <property type="entry name" value="7,8-Dihydro-6-hydroxymethylpterin-pyrophosphokinase HPPK"/>
    <property type="match status" value="1"/>
</dbReference>
<dbReference type="EMBL" id="VCBC01000011">
    <property type="protein sequence ID" value="TLU64254.1"/>
    <property type="molecule type" value="Genomic_DNA"/>
</dbReference>
<keyword evidence="9" id="KW-0289">Folate biosynthesis</keyword>
<gene>
    <name evidence="14" type="primary">folK</name>
    <name evidence="14" type="ORF">FE810_11635</name>
</gene>
<dbReference type="EC" id="2.7.6.3" evidence="3"/>
<evidence type="ECO:0000256" key="4">
    <source>
        <dbReference type="ARBA" id="ARBA00016218"/>
    </source>
</evidence>
<evidence type="ECO:0000256" key="6">
    <source>
        <dbReference type="ARBA" id="ARBA00022741"/>
    </source>
</evidence>
<dbReference type="GO" id="GO:0016301">
    <property type="term" value="F:kinase activity"/>
    <property type="evidence" value="ECO:0007669"/>
    <property type="project" value="UniProtKB-KW"/>
</dbReference>
<feature type="domain" description="7,8-dihydro-6-hydroxymethylpterin-pyrophosphokinase" evidence="13">
    <location>
        <begin position="89"/>
        <end position="100"/>
    </location>
</feature>
<keyword evidence="15" id="KW-1185">Reference proteome</keyword>
<keyword evidence="8" id="KW-0067">ATP-binding</keyword>
<accession>A0A5R9IFH1</accession>
<dbReference type="SUPFAM" id="SSF55083">
    <property type="entry name" value="6-hydroxymethyl-7,8-dihydropterin pyrophosphokinase, HPPK"/>
    <property type="match status" value="1"/>
</dbReference>
<evidence type="ECO:0000256" key="10">
    <source>
        <dbReference type="ARBA" id="ARBA00029409"/>
    </source>
</evidence>
<protein>
    <recommendedName>
        <fullName evidence="4">2-amino-4-hydroxy-6-hydroxymethyldihydropteridine pyrophosphokinase</fullName>
        <ecNumber evidence="3">2.7.6.3</ecNumber>
    </recommendedName>
    <alternativeName>
        <fullName evidence="11">6-hydroxymethyl-7,8-dihydropterin pyrophosphokinase</fullName>
    </alternativeName>
    <alternativeName>
        <fullName evidence="12">7,8-dihydro-6-hydroxymethylpterin-pyrophosphokinase</fullName>
    </alternativeName>
</protein>
<sequence length="163" mass="18345">MTRVYLGLGSNLEQPDQQLRWAVQQLSAHSDISIVSLSSIYQSRPMGPQDQPDYLNAVISIETELAPIALLDVTQQIELDSGRVRKNERWGARVLDIDILLFGQQTINLPRLEIPHYGMKEREFVLYPLAEIAEDLILPEGEKLTELLTSVAPNGIKVQGNLR</sequence>
<reference evidence="14 15" key="1">
    <citation type="submission" date="2019-05" db="EMBL/GenBank/DDBJ databases">
        <title>Genome sequences of Thalassotalea litorea 1K03283.</title>
        <authorList>
            <person name="Zhang D."/>
        </authorList>
    </citation>
    <scope>NUCLEOTIDE SEQUENCE [LARGE SCALE GENOMIC DNA]</scope>
    <source>
        <strain evidence="14 15">MCCC 1K03283</strain>
    </source>
</reference>
<dbReference type="PANTHER" id="PTHR43071">
    <property type="entry name" value="2-AMINO-4-HYDROXY-6-HYDROXYMETHYLDIHYDROPTERIDINE PYROPHOSPHOKINASE"/>
    <property type="match status" value="1"/>
</dbReference>
<keyword evidence="7 14" id="KW-0418">Kinase</keyword>
<evidence type="ECO:0000259" key="13">
    <source>
        <dbReference type="PROSITE" id="PS00794"/>
    </source>
</evidence>
<evidence type="ECO:0000256" key="11">
    <source>
        <dbReference type="ARBA" id="ARBA00029766"/>
    </source>
</evidence>
<dbReference type="CDD" id="cd00483">
    <property type="entry name" value="HPPK"/>
    <property type="match status" value="1"/>
</dbReference>
<evidence type="ECO:0000256" key="5">
    <source>
        <dbReference type="ARBA" id="ARBA00022679"/>
    </source>
</evidence>
<evidence type="ECO:0000256" key="3">
    <source>
        <dbReference type="ARBA" id="ARBA00013253"/>
    </source>
</evidence>
<dbReference type="GO" id="GO:0003848">
    <property type="term" value="F:2-amino-4-hydroxy-6-hydroxymethyldihydropteridine diphosphokinase activity"/>
    <property type="evidence" value="ECO:0007669"/>
    <property type="project" value="UniProtKB-EC"/>
</dbReference>
<dbReference type="RefSeq" id="WP_138320237.1">
    <property type="nucleotide sequence ID" value="NZ_VCBC01000011.1"/>
</dbReference>
<dbReference type="PANTHER" id="PTHR43071:SF1">
    <property type="entry name" value="2-AMINO-4-HYDROXY-6-HYDROXYMETHYLDIHYDROPTERIDINE PYROPHOSPHOKINASE"/>
    <property type="match status" value="1"/>
</dbReference>
<evidence type="ECO:0000256" key="7">
    <source>
        <dbReference type="ARBA" id="ARBA00022777"/>
    </source>
</evidence>
<proteinExistence type="inferred from homology"/>
<evidence type="ECO:0000256" key="8">
    <source>
        <dbReference type="ARBA" id="ARBA00022840"/>
    </source>
</evidence>
<comment type="similarity">
    <text evidence="2">Belongs to the HPPK family.</text>
</comment>
<dbReference type="UniPathway" id="UPA00077">
    <property type="reaction ID" value="UER00155"/>
</dbReference>
<comment type="pathway">
    <text evidence="1">Cofactor biosynthesis; tetrahydrofolate biosynthesis; 2-amino-4-hydroxy-6-hydroxymethyl-7,8-dihydropteridine diphosphate from 7,8-dihydroneopterin triphosphate: step 4/4.</text>
</comment>
<dbReference type="GO" id="GO:0046656">
    <property type="term" value="P:folic acid biosynthetic process"/>
    <property type="evidence" value="ECO:0007669"/>
    <property type="project" value="UniProtKB-KW"/>
</dbReference>
<dbReference type="Proteomes" id="UP000307790">
    <property type="component" value="Unassembled WGS sequence"/>
</dbReference>
<dbReference type="InterPro" id="IPR000550">
    <property type="entry name" value="Hppk"/>
</dbReference>
<organism evidence="14 15">
    <name type="scientific">Thalassotalea litorea</name>
    <dbReference type="NCBI Taxonomy" id="2020715"/>
    <lineage>
        <taxon>Bacteria</taxon>
        <taxon>Pseudomonadati</taxon>
        <taxon>Pseudomonadota</taxon>
        <taxon>Gammaproteobacteria</taxon>
        <taxon>Alteromonadales</taxon>
        <taxon>Colwelliaceae</taxon>
        <taxon>Thalassotalea</taxon>
    </lineage>
</organism>
<dbReference type="GO" id="GO:0046654">
    <property type="term" value="P:tetrahydrofolate biosynthetic process"/>
    <property type="evidence" value="ECO:0007669"/>
    <property type="project" value="UniProtKB-UniPathway"/>
</dbReference>
<dbReference type="OrthoDB" id="9808041at2"/>
<evidence type="ECO:0000313" key="14">
    <source>
        <dbReference type="EMBL" id="TLU64254.1"/>
    </source>
</evidence>
<dbReference type="InterPro" id="IPR035907">
    <property type="entry name" value="Hppk_sf"/>
</dbReference>
<evidence type="ECO:0000256" key="12">
    <source>
        <dbReference type="ARBA" id="ARBA00033413"/>
    </source>
</evidence>
<keyword evidence="5 14" id="KW-0808">Transferase</keyword>
<evidence type="ECO:0000313" key="15">
    <source>
        <dbReference type="Proteomes" id="UP000307790"/>
    </source>
</evidence>